<dbReference type="EMBL" id="RAZM01000032">
    <property type="protein sequence ID" value="RLT79898.1"/>
    <property type="molecule type" value="Genomic_DNA"/>
</dbReference>
<proteinExistence type="predicted"/>
<protein>
    <submittedName>
        <fullName evidence="3">DUF3575 domain-containing protein</fullName>
    </submittedName>
</protein>
<dbReference type="InterPro" id="IPR021958">
    <property type="entry name" value="DUF3575"/>
</dbReference>
<evidence type="ECO:0000256" key="1">
    <source>
        <dbReference type="SAM" id="MobiDB-lite"/>
    </source>
</evidence>
<gene>
    <name evidence="3" type="ORF">D7Y07_11230</name>
    <name evidence="4" type="ORF">E5356_12000</name>
</gene>
<keyword evidence="2" id="KW-0732">Signal</keyword>
<comment type="caution">
    <text evidence="3">The sequence shown here is derived from an EMBL/GenBank/DDBJ whole genome shotgun (WGS) entry which is preliminary data.</text>
</comment>
<dbReference type="Proteomes" id="UP000305751">
    <property type="component" value="Unassembled WGS sequence"/>
</dbReference>
<evidence type="ECO:0000313" key="4">
    <source>
        <dbReference type="EMBL" id="TGY01823.1"/>
    </source>
</evidence>
<reference evidence="3 5" key="1">
    <citation type="submission" date="2018-09" db="EMBL/GenBank/DDBJ databases">
        <title>Murine metabolic-syndrome-specific gut microbial biobank.</title>
        <authorList>
            <person name="Liu C."/>
        </authorList>
    </citation>
    <scope>NUCLEOTIDE SEQUENCE [LARGE SCALE GENOMIC DNA]</scope>
    <source>
        <strain evidence="3 5">0.1X-D8-26</strain>
    </source>
</reference>
<feature type="compositionally biased region" description="Basic and acidic residues" evidence="1">
    <location>
        <begin position="63"/>
        <end position="72"/>
    </location>
</feature>
<name>A0A3L7YZD7_9BACE</name>
<dbReference type="Pfam" id="PF12099">
    <property type="entry name" value="DUF3575"/>
    <property type="match status" value="1"/>
</dbReference>
<reference evidence="4 6" key="2">
    <citation type="submission" date="2019-04" db="EMBL/GenBank/DDBJ databases">
        <title>Microbes associate with the intestines of laboratory mice.</title>
        <authorList>
            <person name="Navarre W."/>
            <person name="Wong E."/>
            <person name="Huang K."/>
            <person name="Tropini C."/>
            <person name="Ng K."/>
            <person name="Yu B."/>
        </authorList>
    </citation>
    <scope>NUCLEOTIDE SEQUENCE [LARGE SCALE GENOMIC DNA]</scope>
    <source>
        <strain evidence="4 6">NM70_E10</strain>
    </source>
</reference>
<evidence type="ECO:0000313" key="6">
    <source>
        <dbReference type="Proteomes" id="UP000305751"/>
    </source>
</evidence>
<accession>A0A3L7YZD7</accession>
<feature type="signal peptide" evidence="2">
    <location>
        <begin position="1"/>
        <end position="25"/>
    </location>
</feature>
<feature type="chain" id="PRO_5044594503" evidence="2">
    <location>
        <begin position="26"/>
        <end position="246"/>
    </location>
</feature>
<dbReference type="Proteomes" id="UP000267159">
    <property type="component" value="Unassembled WGS sequence"/>
</dbReference>
<feature type="region of interest" description="Disordered" evidence="1">
    <location>
        <begin position="33"/>
        <end position="72"/>
    </location>
</feature>
<keyword evidence="6" id="KW-1185">Reference proteome</keyword>
<evidence type="ECO:0000313" key="3">
    <source>
        <dbReference type="EMBL" id="RLT79898.1"/>
    </source>
</evidence>
<dbReference type="AlphaFoldDB" id="A0A3L7YZD7"/>
<evidence type="ECO:0000313" key="5">
    <source>
        <dbReference type="Proteomes" id="UP000267159"/>
    </source>
</evidence>
<sequence>MRHSNFKMRTICLLAALSGVAVLSAQTPAKPRVQTSAAPEETTVYKPDGKKPVTVIGVPSNKGEGKQDVSGKADKRKKTVGLEGGRYLALKTNVLYDACALLNLAVEMQVSKKITVELPLTCSLWDLGSEHGVRTVALQPEARWWMGNEAGRGHFVGLHAHVAWFNVKWNDNRYQDVDRPLLGAGLSYGYKLPLSEHWGAEFTLGLGYANMKYNTYYNVDNGALLDTRVRHYWGVTRVGASLVYRF</sequence>
<evidence type="ECO:0000256" key="2">
    <source>
        <dbReference type="SAM" id="SignalP"/>
    </source>
</evidence>
<dbReference type="RefSeq" id="WP_121766394.1">
    <property type="nucleotide sequence ID" value="NZ_CAJTBC010000011.1"/>
</dbReference>
<organism evidence="3 5">
    <name type="scientific">Bacteroides acidifaciens</name>
    <dbReference type="NCBI Taxonomy" id="85831"/>
    <lineage>
        <taxon>Bacteria</taxon>
        <taxon>Pseudomonadati</taxon>
        <taxon>Bacteroidota</taxon>
        <taxon>Bacteroidia</taxon>
        <taxon>Bacteroidales</taxon>
        <taxon>Bacteroidaceae</taxon>
        <taxon>Bacteroides</taxon>
    </lineage>
</organism>
<dbReference type="EMBL" id="SRZA01000036">
    <property type="protein sequence ID" value="TGY01823.1"/>
    <property type="molecule type" value="Genomic_DNA"/>
</dbReference>